<organism evidence="6 7">
    <name type="scientific">Rhipicephalus microplus</name>
    <name type="common">Cattle tick</name>
    <name type="synonym">Boophilus microplus</name>
    <dbReference type="NCBI Taxonomy" id="6941"/>
    <lineage>
        <taxon>Eukaryota</taxon>
        <taxon>Metazoa</taxon>
        <taxon>Ecdysozoa</taxon>
        <taxon>Arthropoda</taxon>
        <taxon>Chelicerata</taxon>
        <taxon>Arachnida</taxon>
        <taxon>Acari</taxon>
        <taxon>Parasitiformes</taxon>
        <taxon>Ixodida</taxon>
        <taxon>Ixodoidea</taxon>
        <taxon>Ixodidae</taxon>
        <taxon>Rhipicephalinae</taxon>
        <taxon>Rhipicephalus</taxon>
        <taxon>Boophilus</taxon>
    </lineage>
</organism>
<dbReference type="GO" id="GO:0016020">
    <property type="term" value="C:membrane"/>
    <property type="evidence" value="ECO:0007669"/>
    <property type="project" value="UniProtKB-SubCell"/>
</dbReference>
<reference evidence="6" key="1">
    <citation type="journal article" date="2020" name="Cell">
        <title>Large-Scale Comparative Analyses of Tick Genomes Elucidate Their Genetic Diversity and Vector Capacities.</title>
        <authorList>
            <consortium name="Tick Genome and Microbiome Consortium (TIGMIC)"/>
            <person name="Jia N."/>
            <person name="Wang J."/>
            <person name="Shi W."/>
            <person name="Du L."/>
            <person name="Sun Y."/>
            <person name="Zhan W."/>
            <person name="Jiang J.F."/>
            <person name="Wang Q."/>
            <person name="Zhang B."/>
            <person name="Ji P."/>
            <person name="Bell-Sakyi L."/>
            <person name="Cui X.M."/>
            <person name="Yuan T.T."/>
            <person name="Jiang B.G."/>
            <person name="Yang W.F."/>
            <person name="Lam T.T."/>
            <person name="Chang Q.C."/>
            <person name="Ding S.J."/>
            <person name="Wang X.J."/>
            <person name="Zhu J.G."/>
            <person name="Ruan X.D."/>
            <person name="Zhao L."/>
            <person name="Wei J.T."/>
            <person name="Ye R.Z."/>
            <person name="Que T.C."/>
            <person name="Du C.H."/>
            <person name="Zhou Y.H."/>
            <person name="Cheng J.X."/>
            <person name="Dai P.F."/>
            <person name="Guo W.B."/>
            <person name="Han X.H."/>
            <person name="Huang E.J."/>
            <person name="Li L.F."/>
            <person name="Wei W."/>
            <person name="Gao Y.C."/>
            <person name="Liu J.Z."/>
            <person name="Shao H.Z."/>
            <person name="Wang X."/>
            <person name="Wang C.C."/>
            <person name="Yang T.C."/>
            <person name="Huo Q.B."/>
            <person name="Li W."/>
            <person name="Chen H.Y."/>
            <person name="Chen S.E."/>
            <person name="Zhou L.G."/>
            <person name="Ni X.B."/>
            <person name="Tian J.H."/>
            <person name="Sheng Y."/>
            <person name="Liu T."/>
            <person name="Pan Y.S."/>
            <person name="Xia L.Y."/>
            <person name="Li J."/>
            <person name="Zhao F."/>
            <person name="Cao W.C."/>
        </authorList>
    </citation>
    <scope>NUCLEOTIDE SEQUENCE</scope>
    <source>
        <strain evidence="6">Rmic-2018</strain>
    </source>
</reference>
<proteinExistence type="predicted"/>
<dbReference type="Pfam" id="PF13895">
    <property type="entry name" value="Ig_2"/>
    <property type="match status" value="1"/>
</dbReference>
<dbReference type="InterPro" id="IPR013783">
    <property type="entry name" value="Ig-like_fold"/>
</dbReference>
<evidence type="ECO:0000256" key="2">
    <source>
        <dbReference type="ARBA" id="ARBA00023136"/>
    </source>
</evidence>
<dbReference type="InterPro" id="IPR036179">
    <property type="entry name" value="Ig-like_dom_sf"/>
</dbReference>
<accession>A0A9J6F4V9</accession>
<comment type="caution">
    <text evidence="6">The sequence shown here is derived from an EMBL/GenBank/DDBJ whole genome shotgun (WGS) entry which is preliminary data.</text>
</comment>
<dbReference type="InterPro" id="IPR013162">
    <property type="entry name" value="CD80_C2-set"/>
</dbReference>
<keyword evidence="3" id="KW-1015">Disulfide bond</keyword>
<comment type="subcellular location">
    <subcellularLocation>
        <location evidence="1">Membrane</location>
        <topology evidence="1">Single-pass membrane protein</topology>
    </subcellularLocation>
</comment>
<dbReference type="InterPro" id="IPR003598">
    <property type="entry name" value="Ig_sub2"/>
</dbReference>
<name>A0A9J6F4V9_RHIMP</name>
<dbReference type="InterPro" id="IPR007110">
    <property type="entry name" value="Ig-like_dom"/>
</dbReference>
<keyword evidence="7" id="KW-1185">Reference proteome</keyword>
<protein>
    <recommendedName>
        <fullName evidence="5">Ig-like domain-containing protein</fullName>
    </recommendedName>
</protein>
<feature type="region of interest" description="Disordered" evidence="4">
    <location>
        <begin position="17"/>
        <end position="90"/>
    </location>
</feature>
<dbReference type="Gene3D" id="2.60.40.10">
    <property type="entry name" value="Immunoglobulins"/>
    <property type="match status" value="2"/>
</dbReference>
<sequence>MALNVVTDKQYHILDQDGTADDQMDQLQGDHDTVSRDAIGAQSHAEEDASWQAAKSTKKRKQEALERRRGSAGLQDQVKTGTPTFKKLPKLPPLPKDDYKIVIRPNQGLPLRNILTPTLAQAIIEACQAGIRDDHFIFRINPGSNIAILSTKYEEVADKVRLIRALVLNGRAHAVRAYAANGDDTLRGVIHGVPMNTSTETLMAHLRVRTHGVEIITARMIGTTKSAAITFFGPTLPRTVYYYGGELSCYPFRPTIQVCKVCREKGHRADVCPHPDRPTCRLCGLTNPTDGHPCSISCASCGEAHPTGDPTCKRRLKPPKPKQPQVQAGYSDKLQQGTSNDPPRTKNLRWFSSEEEENAYKSADDKHSSRSHSRSPGRKPHSPSKKSAPAPTQQNLHRGPPGGGAKGNGGDQGCTQQASSLPVGALTTNTHNVVLGGTAFRAGTGEPTGDPRPGTASRCGQWGSTRGLHPGLVTEGLVLADLMPSGRLQGITGHLPARANITLYMPPSGRRALFDTFESCQIKPSLLSSSSTRTAGTEKKIKGGGGATCLVEARRSDHGTEAQAHKPPTAPVIRDGSGVVLHSVTAPYDEGVSMHIVCEVRGASSGTSFCCLAARGSTCSLTHLAHLREPQPKLVWSGSGYQRLQAKEQSIRVGNVTRSTLSIESLGREILLGTFVCSVQEMPEPTNSSFVIDMNPDGSSRDPKSRFLQSVPVRPLSVRLWSVQNTSRAGLPAEFHCRALGSRPAAQLSWWLDGVRAEPFFHEDSDSGNDSFSVLLLTPTADDDGRTVRCVAANPRWPHDVLEATWMIDVLFVPKVTLRLGRGLTEPVIQEERDVYLECATSANPAVDVFRWFHNGVLLEPRGNATAEVSSGQQRQSSPLVTGPYLIMRRVRPFQEGPYECEASNPLASVRSNTVHLTVHFSPTMKRTSQLRTWHNLNFHHNDSENASSMTHTLQGSVFLPHLPPSSRTVKRWGKKDSPRCERIWSTTLDGGNETLVHCRVRAQPADQLSFTWSVQDALGEHSVAQRGAVTSTNGSLSVLRMPQQRSFASSSPDGADATLYCRARNTVGLQSSPCVLAVDMVEKPSQLRDCSVSNQSDERLLVSCRQPEQRRLGQKFVLEVHSSAPAQQSPLPKPAPSNLSSERPVFWIPSLEPGAACRLVLYAVSAGGTRGPEVRLSLHADPYTAPLASAGARD</sequence>
<feature type="domain" description="Ig-like" evidence="5">
    <location>
        <begin position="814"/>
        <end position="918"/>
    </location>
</feature>
<dbReference type="SUPFAM" id="SSF48726">
    <property type="entry name" value="Immunoglobulin"/>
    <property type="match status" value="2"/>
</dbReference>
<dbReference type="VEuPathDB" id="VectorBase:LOC119163169"/>
<evidence type="ECO:0000256" key="3">
    <source>
        <dbReference type="ARBA" id="ARBA00023157"/>
    </source>
</evidence>
<dbReference type="PANTHER" id="PTHR23278">
    <property type="entry name" value="SIDESTEP PROTEIN"/>
    <property type="match status" value="1"/>
</dbReference>
<dbReference type="AlphaFoldDB" id="A0A9J6F4V9"/>
<feature type="compositionally biased region" description="Basic and acidic residues" evidence="4">
    <location>
        <begin position="358"/>
        <end position="368"/>
    </location>
</feature>
<dbReference type="PROSITE" id="PS50835">
    <property type="entry name" value="IG_LIKE"/>
    <property type="match status" value="3"/>
</dbReference>
<dbReference type="SMART" id="SM00409">
    <property type="entry name" value="IG"/>
    <property type="match status" value="2"/>
</dbReference>
<feature type="region of interest" description="Disordered" evidence="4">
    <location>
        <begin position="439"/>
        <end position="458"/>
    </location>
</feature>
<dbReference type="SMART" id="SM00408">
    <property type="entry name" value="IGc2"/>
    <property type="match status" value="1"/>
</dbReference>
<reference evidence="6" key="2">
    <citation type="submission" date="2021-09" db="EMBL/GenBank/DDBJ databases">
        <authorList>
            <person name="Jia N."/>
            <person name="Wang J."/>
            <person name="Shi W."/>
            <person name="Du L."/>
            <person name="Sun Y."/>
            <person name="Zhan W."/>
            <person name="Jiang J."/>
            <person name="Wang Q."/>
            <person name="Zhang B."/>
            <person name="Ji P."/>
            <person name="Sakyi L.B."/>
            <person name="Cui X."/>
            <person name="Yuan T."/>
            <person name="Jiang B."/>
            <person name="Yang W."/>
            <person name="Lam T.T.-Y."/>
            <person name="Chang Q."/>
            <person name="Ding S."/>
            <person name="Wang X."/>
            <person name="Zhu J."/>
            <person name="Ruan X."/>
            <person name="Zhao L."/>
            <person name="Wei J."/>
            <person name="Que T."/>
            <person name="Du C."/>
            <person name="Cheng J."/>
            <person name="Dai P."/>
            <person name="Han X."/>
            <person name="Huang E."/>
            <person name="Gao Y."/>
            <person name="Liu J."/>
            <person name="Shao H."/>
            <person name="Ye R."/>
            <person name="Li L."/>
            <person name="Wei W."/>
            <person name="Wang X."/>
            <person name="Wang C."/>
            <person name="Huo Q."/>
            <person name="Li W."/>
            <person name="Guo W."/>
            <person name="Chen H."/>
            <person name="Chen S."/>
            <person name="Zhou L."/>
            <person name="Zhou L."/>
            <person name="Ni X."/>
            <person name="Tian J."/>
            <person name="Zhou Y."/>
            <person name="Sheng Y."/>
            <person name="Liu T."/>
            <person name="Pan Y."/>
            <person name="Xia L."/>
            <person name="Li J."/>
            <person name="Zhao F."/>
            <person name="Cao W."/>
        </authorList>
    </citation>
    <scope>NUCLEOTIDE SEQUENCE</scope>
    <source>
        <strain evidence="6">Rmic-2018</strain>
        <tissue evidence="6">Larvae</tissue>
    </source>
</reference>
<feature type="domain" description="Ig-like" evidence="5">
    <location>
        <begin position="715"/>
        <end position="794"/>
    </location>
</feature>
<evidence type="ECO:0000259" key="5">
    <source>
        <dbReference type="PROSITE" id="PS50835"/>
    </source>
</evidence>
<keyword evidence="2" id="KW-0472">Membrane</keyword>
<feature type="compositionally biased region" description="Polar residues" evidence="4">
    <location>
        <begin position="333"/>
        <end position="342"/>
    </location>
</feature>
<dbReference type="Proteomes" id="UP000821866">
    <property type="component" value="Chromosome 1"/>
</dbReference>
<feature type="region of interest" description="Disordered" evidence="4">
    <location>
        <begin position="312"/>
        <end position="418"/>
    </location>
</feature>
<dbReference type="EMBL" id="JABSTU010000001">
    <property type="protein sequence ID" value="KAH8041519.1"/>
    <property type="molecule type" value="Genomic_DNA"/>
</dbReference>
<feature type="domain" description="Ig-like" evidence="5">
    <location>
        <begin position="567"/>
        <end position="693"/>
    </location>
</feature>
<dbReference type="PANTHER" id="PTHR23278:SF19">
    <property type="entry name" value="OBSCURIN"/>
    <property type="match status" value="1"/>
</dbReference>
<gene>
    <name evidence="6" type="ORF">HPB51_016964</name>
</gene>
<dbReference type="Pfam" id="PF08205">
    <property type="entry name" value="C2-set_2"/>
    <property type="match status" value="1"/>
</dbReference>
<dbReference type="CDD" id="cd00096">
    <property type="entry name" value="Ig"/>
    <property type="match status" value="1"/>
</dbReference>
<feature type="compositionally biased region" description="Basic residues" evidence="4">
    <location>
        <begin position="369"/>
        <end position="384"/>
    </location>
</feature>
<evidence type="ECO:0000256" key="1">
    <source>
        <dbReference type="ARBA" id="ARBA00004167"/>
    </source>
</evidence>
<evidence type="ECO:0000256" key="4">
    <source>
        <dbReference type="SAM" id="MobiDB-lite"/>
    </source>
</evidence>
<evidence type="ECO:0000313" key="7">
    <source>
        <dbReference type="Proteomes" id="UP000821866"/>
    </source>
</evidence>
<dbReference type="InterPro" id="IPR003599">
    <property type="entry name" value="Ig_sub"/>
</dbReference>
<evidence type="ECO:0000313" key="6">
    <source>
        <dbReference type="EMBL" id="KAH8041519.1"/>
    </source>
</evidence>
<feature type="compositionally biased region" description="Gly residues" evidence="4">
    <location>
        <begin position="400"/>
        <end position="412"/>
    </location>
</feature>